<dbReference type="Proteomes" id="UP000182264">
    <property type="component" value="Chromosome"/>
</dbReference>
<reference evidence="3 4" key="1">
    <citation type="journal article" date="2017" name="Genome Announc.">
        <title>Complete Genome Sequences of Two Acetylene-Fermenting Pelobacter acetylenicus Strains.</title>
        <authorList>
            <person name="Sutton J.M."/>
            <person name="Baesman S.M."/>
            <person name="Fierst J.L."/>
            <person name="Poret-Peterson A.T."/>
            <person name="Oremland R.S."/>
            <person name="Dunlap D.S."/>
            <person name="Akob D.M."/>
        </authorList>
    </citation>
    <scope>NUCLEOTIDE SEQUENCE [LARGE SCALE GENOMIC DNA]</scope>
    <source>
        <strain evidence="3 4">DSM 3247</strain>
    </source>
</reference>
<keyword evidence="2" id="KW-1133">Transmembrane helix</keyword>
<dbReference type="AlphaFoldDB" id="A0A1L3GDF7"/>
<keyword evidence="2" id="KW-0812">Transmembrane</keyword>
<protein>
    <submittedName>
        <fullName evidence="3">Uncharacterized protein</fullName>
    </submittedName>
</protein>
<sequence length="123" mass="13767">MNESPRQPPGNASSPGPDLSLPLPPPRAGRGPVRLFFLIALVSLSVSIGSVWAYDRYFAQKVVAVDIQGFLDIQKQEFLRGAIDERELERRMDRLEKVVDTIPSRYAVLMGDVVIRHVEVIKP</sequence>
<dbReference type="EMBL" id="CP015518">
    <property type="protein sequence ID" value="APG23984.1"/>
    <property type="molecule type" value="Genomic_DNA"/>
</dbReference>
<evidence type="ECO:0000313" key="3">
    <source>
        <dbReference type="EMBL" id="APG23984.1"/>
    </source>
</evidence>
<keyword evidence="4" id="KW-1185">Reference proteome</keyword>
<evidence type="ECO:0000256" key="2">
    <source>
        <dbReference type="SAM" id="Phobius"/>
    </source>
</evidence>
<evidence type="ECO:0000313" key="4">
    <source>
        <dbReference type="Proteomes" id="UP000182264"/>
    </source>
</evidence>
<keyword evidence="2" id="KW-0472">Membrane</keyword>
<feature type="transmembrane region" description="Helical" evidence="2">
    <location>
        <begin position="35"/>
        <end position="54"/>
    </location>
</feature>
<gene>
    <name evidence="3" type="ORF">A7E75_02315</name>
</gene>
<evidence type="ECO:0000256" key="1">
    <source>
        <dbReference type="SAM" id="MobiDB-lite"/>
    </source>
</evidence>
<proteinExistence type="predicted"/>
<dbReference type="RefSeq" id="WP_083558445.1">
    <property type="nucleotide sequence ID" value="NZ_CP015518.1"/>
</dbReference>
<feature type="region of interest" description="Disordered" evidence="1">
    <location>
        <begin position="1"/>
        <end position="25"/>
    </location>
</feature>
<accession>A0A1L3GDF7</accession>
<organism evidence="3 4">
    <name type="scientific">Syntrophotalea acetylenica</name>
    <name type="common">Pelobacter acetylenicus</name>
    <dbReference type="NCBI Taxonomy" id="29542"/>
    <lineage>
        <taxon>Bacteria</taxon>
        <taxon>Pseudomonadati</taxon>
        <taxon>Thermodesulfobacteriota</taxon>
        <taxon>Desulfuromonadia</taxon>
        <taxon>Desulfuromonadales</taxon>
        <taxon>Syntrophotaleaceae</taxon>
        <taxon>Syntrophotalea</taxon>
    </lineage>
</organism>
<name>A0A1L3GDF7_SYNAC</name>